<comment type="similarity">
    <text evidence="1">Belongs to the YggT family.</text>
</comment>
<reference evidence="3" key="1">
    <citation type="submission" date="2020-04" db="EMBL/GenBank/DDBJ databases">
        <title>Deep metagenomics examines the oral microbiome during advanced dental caries in children, revealing novel taxa and co-occurrences with host molecules.</title>
        <authorList>
            <person name="Baker J.L."/>
            <person name="Morton J.T."/>
            <person name="Dinis M."/>
            <person name="Alvarez R."/>
            <person name="Tran N.C."/>
            <person name="Knight R."/>
            <person name="Edlund A."/>
        </authorList>
    </citation>
    <scope>NUCLEOTIDE SEQUENCE</scope>
    <source>
        <strain evidence="3">JCVI_3_bin.11</strain>
    </source>
</reference>
<gene>
    <name evidence="3" type="ORF">HXK24_03890</name>
</gene>
<keyword evidence="2" id="KW-0812">Transmembrane</keyword>
<dbReference type="InterPro" id="IPR003425">
    <property type="entry name" value="CCB3/YggT"/>
</dbReference>
<comment type="caution">
    <text evidence="3">The sequence shown here is derived from an EMBL/GenBank/DDBJ whole genome shotgun (WGS) entry which is preliminary data.</text>
</comment>
<protein>
    <submittedName>
        <fullName evidence="3">YggT family protein</fullName>
    </submittedName>
</protein>
<evidence type="ECO:0000256" key="2">
    <source>
        <dbReference type="SAM" id="Phobius"/>
    </source>
</evidence>
<sequence length="83" mass="9261">LYTLFRIYSVCIVVWCLSSWITVSNDSVRNILEAIGKIVEPYLSVFRRAIPPISGVDLSPIIALFVLNLVERLAISTLGLILI</sequence>
<dbReference type="PANTHER" id="PTHR33219">
    <property type="entry name" value="YLMG HOMOLOG PROTEIN 2, CHLOROPLASTIC"/>
    <property type="match status" value="1"/>
</dbReference>
<accession>A0A9D5X3P9</accession>
<proteinExistence type="inferred from homology"/>
<dbReference type="Proteomes" id="UP000787322">
    <property type="component" value="Unassembled WGS sequence"/>
</dbReference>
<dbReference type="AlphaFoldDB" id="A0A9D5X3P9"/>
<dbReference type="Pfam" id="PF02325">
    <property type="entry name" value="CCB3_YggT"/>
    <property type="match status" value="1"/>
</dbReference>
<evidence type="ECO:0000313" key="4">
    <source>
        <dbReference type="Proteomes" id="UP000787322"/>
    </source>
</evidence>
<feature type="transmembrane region" description="Helical" evidence="2">
    <location>
        <begin position="61"/>
        <end position="82"/>
    </location>
</feature>
<organism evidence="3 4">
    <name type="scientific">Lancefieldella parvula</name>
    <dbReference type="NCBI Taxonomy" id="1382"/>
    <lineage>
        <taxon>Bacteria</taxon>
        <taxon>Bacillati</taxon>
        <taxon>Actinomycetota</taxon>
        <taxon>Coriobacteriia</taxon>
        <taxon>Coriobacteriales</taxon>
        <taxon>Atopobiaceae</taxon>
        <taxon>Lancefieldella</taxon>
    </lineage>
</organism>
<feature type="transmembrane region" description="Helical" evidence="2">
    <location>
        <begin position="7"/>
        <end position="23"/>
    </location>
</feature>
<dbReference type="EMBL" id="JABZGU010000074">
    <property type="protein sequence ID" value="MBF4802949.1"/>
    <property type="molecule type" value="Genomic_DNA"/>
</dbReference>
<dbReference type="PANTHER" id="PTHR33219:SF14">
    <property type="entry name" value="PROTEIN COFACTOR ASSEMBLY OF COMPLEX C SUBUNIT B CCB3, CHLOROPLASTIC-RELATED"/>
    <property type="match status" value="1"/>
</dbReference>
<dbReference type="GO" id="GO:0016020">
    <property type="term" value="C:membrane"/>
    <property type="evidence" value="ECO:0007669"/>
    <property type="project" value="InterPro"/>
</dbReference>
<evidence type="ECO:0000256" key="1">
    <source>
        <dbReference type="ARBA" id="ARBA00010894"/>
    </source>
</evidence>
<evidence type="ECO:0000313" key="3">
    <source>
        <dbReference type="EMBL" id="MBF4802949.1"/>
    </source>
</evidence>
<name>A0A9D5X3P9_9ACTN</name>
<feature type="non-terminal residue" evidence="3">
    <location>
        <position position="1"/>
    </location>
</feature>
<keyword evidence="2" id="KW-0472">Membrane</keyword>
<keyword evidence="2" id="KW-1133">Transmembrane helix</keyword>